<sequence>MKTYRTTTVPVTGGQLQVGLWGPEDLDAPTVLLVHGVTASHKAWGRVAQCLPGVRLIAPDLRGRGRSNQLPGPYGMPAHAADLAAVVRQLADGPVAVAGHSMGAFASLVFADNYRDLVSSLLLVDGGLPLQVPPGLDDDQIVQAVLGPAAERLAMEFESVEAYKEFWAPHPAFAEHWNELVDEYLEYDLHGAAPHLRPATSYEAVAQDTAELHRGASLLAALQQLHHPTVFLRSPKGLLGAEPGLYEADYVKEWGQRLPELAIEEVPGTNHYTIVMDSPGDQIVAGHLRAMLGAVRT</sequence>
<dbReference type="Gene3D" id="3.40.50.1820">
    <property type="entry name" value="alpha/beta hydrolase"/>
    <property type="match status" value="1"/>
</dbReference>
<evidence type="ECO:0000313" key="3">
    <source>
        <dbReference type="Proteomes" id="UP000229263"/>
    </source>
</evidence>
<gene>
    <name evidence="2" type="ORF">ATK23_0121</name>
</gene>
<dbReference type="SUPFAM" id="SSF53474">
    <property type="entry name" value="alpha/beta-Hydrolases"/>
    <property type="match status" value="1"/>
</dbReference>
<dbReference type="PANTHER" id="PTHR43798">
    <property type="entry name" value="MONOACYLGLYCEROL LIPASE"/>
    <property type="match status" value="1"/>
</dbReference>
<dbReference type="InterPro" id="IPR050266">
    <property type="entry name" value="AB_hydrolase_sf"/>
</dbReference>
<dbReference type="PANTHER" id="PTHR43798:SF5">
    <property type="entry name" value="MONOACYLGLYCEROL LIPASE ABHD6"/>
    <property type="match status" value="1"/>
</dbReference>
<organism evidence="2 3">
    <name type="scientific">Glutamicibacter mysorens</name>
    <dbReference type="NCBI Taxonomy" id="257984"/>
    <lineage>
        <taxon>Bacteria</taxon>
        <taxon>Bacillati</taxon>
        <taxon>Actinomycetota</taxon>
        <taxon>Actinomycetes</taxon>
        <taxon>Micrococcales</taxon>
        <taxon>Micrococcaceae</taxon>
        <taxon>Glutamicibacter</taxon>
    </lineage>
</organism>
<dbReference type="EMBL" id="PGEY01000001">
    <property type="protein sequence ID" value="PJJ42959.1"/>
    <property type="molecule type" value="Genomic_DNA"/>
</dbReference>
<feature type="domain" description="AB hydrolase-1" evidence="1">
    <location>
        <begin position="29"/>
        <end position="143"/>
    </location>
</feature>
<dbReference type="InterPro" id="IPR029058">
    <property type="entry name" value="AB_hydrolase_fold"/>
</dbReference>
<dbReference type="Pfam" id="PF00561">
    <property type="entry name" value="Abhydrolase_1"/>
    <property type="match status" value="1"/>
</dbReference>
<comment type="caution">
    <text evidence="2">The sequence shown here is derived from an EMBL/GenBank/DDBJ whole genome shotgun (WGS) entry which is preliminary data.</text>
</comment>
<keyword evidence="3" id="KW-1185">Reference proteome</keyword>
<dbReference type="PRINTS" id="PR00111">
    <property type="entry name" value="ABHYDROLASE"/>
</dbReference>
<proteinExistence type="predicted"/>
<name>A0ABX4MU82_9MICC</name>
<dbReference type="RefSeq" id="WP_245858247.1">
    <property type="nucleotide sequence ID" value="NZ_PGEY01000001.1"/>
</dbReference>
<evidence type="ECO:0000259" key="1">
    <source>
        <dbReference type="Pfam" id="PF00561"/>
    </source>
</evidence>
<reference evidence="2 3" key="1">
    <citation type="submission" date="2017-11" db="EMBL/GenBank/DDBJ databases">
        <title>Sequencing the genomes of 1000 actinobacteria strains.</title>
        <authorList>
            <person name="Klenk H.-P."/>
        </authorList>
    </citation>
    <scope>NUCLEOTIDE SEQUENCE [LARGE SCALE GENOMIC DNA]</scope>
    <source>
        <strain evidence="2 3">DSM 12798</strain>
    </source>
</reference>
<evidence type="ECO:0000313" key="2">
    <source>
        <dbReference type="EMBL" id="PJJ42959.1"/>
    </source>
</evidence>
<dbReference type="Proteomes" id="UP000229263">
    <property type="component" value="Unassembled WGS sequence"/>
</dbReference>
<accession>A0ABX4MU82</accession>
<protein>
    <submittedName>
        <fullName evidence="2">Pimeloyl-ACP methyl ester carboxylesterase</fullName>
    </submittedName>
</protein>
<dbReference type="InterPro" id="IPR000073">
    <property type="entry name" value="AB_hydrolase_1"/>
</dbReference>